<sequence length="171" mass="18164">MPLPGRRRDGVRGGRLTIAWNGSAADRHAADDAVVRLLRSVVTNSRCPDGADQVNESIDVAADLVDRIQRVRHAVAADRDPAEGVPGAEPDSRARVGDGGAPDPDGRVAERRTRRASHSVRATRVGALHATKICRTLVIGRACDKYSAKASPTSLGKVIPPSRDALPRNMA</sequence>
<reference evidence="2 3" key="1">
    <citation type="submission" date="2014-07" db="EMBL/GenBank/DDBJ databases">
        <title>Genome Sequence of Rhodococcus opacus Strain R7, a Biodegrader of Mono- and Polycyclic Aromatic Hydrocarbons.</title>
        <authorList>
            <person name="Di Gennaro P."/>
            <person name="Zampolli J."/>
            <person name="Presti I."/>
            <person name="Cappelletti M."/>
            <person name="D'Ursi P."/>
            <person name="Orro A."/>
            <person name="Mezzelani A."/>
            <person name="Milanesi L."/>
        </authorList>
    </citation>
    <scope>NUCLEOTIDE SEQUENCE [LARGE SCALE GENOMIC DNA]</scope>
    <source>
        <strain evidence="2 3">R7</strain>
        <plasmid evidence="2">pPDG3</plasmid>
    </source>
</reference>
<dbReference type="AlphaFoldDB" id="A0A076F633"/>
<keyword evidence="2" id="KW-0614">Plasmid</keyword>
<gene>
    <name evidence="2" type="ORF">EP51_44670</name>
</gene>
<dbReference type="EMBL" id="CP008950">
    <property type="protein sequence ID" value="AII11149.1"/>
    <property type="molecule type" value="Genomic_DNA"/>
</dbReference>
<feature type="region of interest" description="Disordered" evidence="1">
    <location>
        <begin position="74"/>
        <end position="118"/>
    </location>
</feature>
<proteinExistence type="predicted"/>
<evidence type="ECO:0000313" key="3">
    <source>
        <dbReference type="Proteomes" id="UP000028488"/>
    </source>
</evidence>
<accession>A0A076F633</accession>
<protein>
    <submittedName>
        <fullName evidence="2">Uncharacterized protein</fullName>
    </submittedName>
</protein>
<organism evidence="2 3">
    <name type="scientific">Rhodococcus opacus</name>
    <name type="common">Nocardia opaca</name>
    <dbReference type="NCBI Taxonomy" id="37919"/>
    <lineage>
        <taxon>Bacteria</taxon>
        <taxon>Bacillati</taxon>
        <taxon>Actinomycetota</taxon>
        <taxon>Actinomycetes</taxon>
        <taxon>Mycobacteriales</taxon>
        <taxon>Nocardiaceae</taxon>
        <taxon>Rhodococcus</taxon>
    </lineage>
</organism>
<evidence type="ECO:0000313" key="2">
    <source>
        <dbReference type="EMBL" id="AII11149.1"/>
    </source>
</evidence>
<evidence type="ECO:0000256" key="1">
    <source>
        <dbReference type="SAM" id="MobiDB-lite"/>
    </source>
</evidence>
<dbReference type="Proteomes" id="UP000028488">
    <property type="component" value="Plasmid pPDG3"/>
</dbReference>
<geneLocation type="plasmid" evidence="2 3">
    <name>pPDG3</name>
</geneLocation>
<name>A0A076F633_RHOOP</name>